<dbReference type="Gene3D" id="2.170.130.10">
    <property type="entry name" value="TonB-dependent receptor, plug domain"/>
    <property type="match status" value="1"/>
</dbReference>
<dbReference type="PANTHER" id="PTHR40980">
    <property type="entry name" value="PLUG DOMAIN-CONTAINING PROTEIN"/>
    <property type="match status" value="1"/>
</dbReference>
<dbReference type="GO" id="GO:0009279">
    <property type="term" value="C:cell outer membrane"/>
    <property type="evidence" value="ECO:0007669"/>
    <property type="project" value="UniProtKB-SubCell"/>
</dbReference>
<feature type="domain" description="TonB-dependent receptor plug" evidence="4">
    <location>
        <begin position="138"/>
        <end position="213"/>
    </location>
</feature>
<keyword evidence="2" id="KW-0472">Membrane</keyword>
<dbReference type="InterPro" id="IPR041700">
    <property type="entry name" value="OMP_b-brl_3"/>
</dbReference>
<dbReference type="InterPro" id="IPR036942">
    <property type="entry name" value="Beta-barrel_TonB_sf"/>
</dbReference>
<dbReference type="SUPFAM" id="SSF56935">
    <property type="entry name" value="Porins"/>
    <property type="match status" value="1"/>
</dbReference>
<evidence type="ECO:0000256" key="1">
    <source>
        <dbReference type="ARBA" id="ARBA00004442"/>
    </source>
</evidence>
<evidence type="ECO:0000313" key="7">
    <source>
        <dbReference type="Proteomes" id="UP000249819"/>
    </source>
</evidence>
<comment type="subcellular location">
    <subcellularLocation>
        <location evidence="1">Cell outer membrane</location>
    </subcellularLocation>
</comment>
<protein>
    <submittedName>
        <fullName evidence="6">Outer membrane receptor protein involved in Fe transport</fullName>
    </submittedName>
</protein>
<comment type="caution">
    <text evidence="6">The sequence shown here is derived from an EMBL/GenBank/DDBJ whole genome shotgun (WGS) entry which is preliminary data.</text>
</comment>
<sequence length="793" mass="89761">MKRITLLLLAILSVTYVFGQQYSIKGLILNQRKEPMAFMYVGLMKQDSIPVQQMLTDTLGRFAIKAEKGQYRLLMKQFGKECLSREVVLNKDLDLGLIEIKEETTLQGVTVASRKKLVEQRVDRLVFNVENAVMPTGGTALDALKATPGVRVQQENISIVGKGEVLVMIDDRLQRMSQEDLATFLKTIPADNIKSIEVITAPPAQYDAEGNSGLINIKLKRAKANTWDATIGTTYNQRTYASGSVQGLFNYNHSRLALQVSVNKGKEKLLTTSDGQIFYTHEQWNQQVKNKSQSDVLSTGLGIDYKISDKWSTGVKYLGSFTDKNFSNQPFTSRIGQDNTSYIASDVNGANKPAMNAVNWHHAIALDSMDRKVTIDFDYFSYQKKDFRLYSGNELDQHKGVIPGSYFAATNSNINKIHNLSGKADISLPYKWANVNVGAKASYTNTNNDLVVYDLQTGGPVLNTGQSNVFNYKEYNEAIYFSAGKKINNYWETQVGLRIEATQTKGYSLNLNQTNANDYIKLFPTAYITYEPDANNTFSFNYSRRIRRPDFDYLNPFVIRTSPYFYSEGNPFLKPSYIDNLELSYVKNQNWVNSVYYSRVTDFGQALSIVDSVTNVTRQTPMNYANTYQIGFSTYYNFNKLSWWNSATGFNVNYQHVTSKTGIIQSTDGYNGYCYTNNDFTLNSSKTVFLGINYALQLPGRYQIFQISTLHILDVSMKFLLANKKFSVTLTGEDLLNAQRPLISYYSNGIKNTVRSYGDSRGFRVALSYKLGKNIKTFKQRAFGNEEERSRAN</sequence>
<dbReference type="InterPro" id="IPR037066">
    <property type="entry name" value="Plug_dom_sf"/>
</dbReference>
<dbReference type="Pfam" id="PF07715">
    <property type="entry name" value="Plug"/>
    <property type="match status" value="1"/>
</dbReference>
<dbReference type="PANTHER" id="PTHR40980:SF4">
    <property type="entry name" value="TONB-DEPENDENT RECEPTOR-LIKE BETA-BARREL DOMAIN-CONTAINING PROTEIN"/>
    <property type="match status" value="1"/>
</dbReference>
<feature type="domain" description="Outer membrane protein beta-barrel" evidence="5">
    <location>
        <begin position="367"/>
        <end position="769"/>
    </location>
</feature>
<reference evidence="6 7" key="1">
    <citation type="submission" date="2018-06" db="EMBL/GenBank/DDBJ databases">
        <title>Genomic Encyclopedia of Archaeal and Bacterial Type Strains, Phase II (KMG-II): from individual species to whole genera.</title>
        <authorList>
            <person name="Goeker M."/>
        </authorList>
    </citation>
    <scope>NUCLEOTIDE SEQUENCE [LARGE SCALE GENOMIC DNA]</scope>
    <source>
        <strain evidence="6 7">DSM 29821</strain>
    </source>
</reference>
<dbReference type="Gene3D" id="2.40.170.20">
    <property type="entry name" value="TonB-dependent receptor, beta-barrel domain"/>
    <property type="match status" value="1"/>
</dbReference>
<evidence type="ECO:0000313" key="6">
    <source>
        <dbReference type="EMBL" id="RAJ76782.1"/>
    </source>
</evidence>
<dbReference type="RefSeq" id="WP_111594482.1">
    <property type="nucleotide sequence ID" value="NZ_QLMA01000008.1"/>
</dbReference>
<evidence type="ECO:0000256" key="2">
    <source>
        <dbReference type="ARBA" id="ARBA00023136"/>
    </source>
</evidence>
<gene>
    <name evidence="6" type="ORF">CLV59_108303</name>
</gene>
<dbReference type="Proteomes" id="UP000249819">
    <property type="component" value="Unassembled WGS sequence"/>
</dbReference>
<keyword evidence="6" id="KW-0675">Receptor</keyword>
<name>A0A327VYF0_9BACT</name>
<evidence type="ECO:0000259" key="5">
    <source>
        <dbReference type="Pfam" id="PF14905"/>
    </source>
</evidence>
<accession>A0A327VYF0</accession>
<evidence type="ECO:0000256" key="3">
    <source>
        <dbReference type="ARBA" id="ARBA00023237"/>
    </source>
</evidence>
<dbReference type="OrthoDB" id="905812at2"/>
<dbReference type="AlphaFoldDB" id="A0A327VYF0"/>
<keyword evidence="7" id="KW-1185">Reference proteome</keyword>
<proteinExistence type="predicted"/>
<organism evidence="6 7">
    <name type="scientific">Chitinophaga dinghuensis</name>
    <dbReference type="NCBI Taxonomy" id="1539050"/>
    <lineage>
        <taxon>Bacteria</taxon>
        <taxon>Pseudomonadati</taxon>
        <taxon>Bacteroidota</taxon>
        <taxon>Chitinophagia</taxon>
        <taxon>Chitinophagales</taxon>
        <taxon>Chitinophagaceae</taxon>
        <taxon>Chitinophaga</taxon>
    </lineage>
</organism>
<evidence type="ECO:0000259" key="4">
    <source>
        <dbReference type="Pfam" id="PF07715"/>
    </source>
</evidence>
<dbReference type="EMBL" id="QLMA01000008">
    <property type="protein sequence ID" value="RAJ76782.1"/>
    <property type="molecule type" value="Genomic_DNA"/>
</dbReference>
<dbReference type="Pfam" id="PF14905">
    <property type="entry name" value="OMP_b-brl_3"/>
    <property type="match status" value="1"/>
</dbReference>
<dbReference type="InterPro" id="IPR012910">
    <property type="entry name" value="Plug_dom"/>
</dbReference>
<keyword evidence="3" id="KW-0998">Cell outer membrane</keyword>